<proteinExistence type="predicted"/>
<dbReference type="InterPro" id="IPR002575">
    <property type="entry name" value="Aminoglycoside_PTrfase"/>
</dbReference>
<reference evidence="3" key="1">
    <citation type="journal article" date="2019" name="Int. J. Syst. Evol. Microbiol.">
        <title>The Global Catalogue of Microorganisms (GCM) 10K type strain sequencing project: providing services to taxonomists for standard genome sequencing and annotation.</title>
        <authorList>
            <consortium name="The Broad Institute Genomics Platform"/>
            <consortium name="The Broad Institute Genome Sequencing Center for Infectious Disease"/>
            <person name="Wu L."/>
            <person name="Ma J."/>
        </authorList>
    </citation>
    <scope>NUCLEOTIDE SEQUENCE [LARGE SCALE GENOMIC DNA]</scope>
    <source>
        <strain evidence="3">CGMCC 4.1648</strain>
    </source>
</reference>
<dbReference type="RefSeq" id="WP_345693121.1">
    <property type="nucleotide sequence ID" value="NZ_BAABIT010000001.1"/>
</dbReference>
<organism evidence="2 3">
    <name type="scientific">Streptomyces coeruleoprunus</name>
    <dbReference type="NCBI Taxonomy" id="285563"/>
    <lineage>
        <taxon>Bacteria</taxon>
        <taxon>Bacillati</taxon>
        <taxon>Actinomycetota</taxon>
        <taxon>Actinomycetes</taxon>
        <taxon>Kitasatosporales</taxon>
        <taxon>Streptomycetaceae</taxon>
        <taxon>Streptomyces</taxon>
    </lineage>
</organism>
<name>A0ABV9XB33_9ACTN</name>
<sequence length="366" mass="39322">MTVTAPAGSEEWVRQVLTVQWGEEWGVRALRPLTVDGAVPLTHTAGLWNVTTPDGDHVLKVQLDAGAVRDERFYPLKDRIVTHCRLQGVPALPVVPAADGSPSVRHGGLAVELVPRSPGSAVAPGTREQAAAIVRTGLDLRQALDELPPGTSGELATVHLPLLVEEEHWPTALDDAERRLLPKALRGTGPWHRAAAATLRELHATVPLLRRTFGDGDHGSAGPTPEARRAVVHGDLHLHHFLLARQGPARVLAVLDFDNLHVGDRLLDLAWLADTAAYACGDDTDGARAVLARLLADGRRRGLLGPGDEALLMPLLMAHSLPVVVDIAKDILDRGILSPQWLGYFALLSPARRLAVHRLLTAPAPH</sequence>
<dbReference type="Proteomes" id="UP001595829">
    <property type="component" value="Unassembled WGS sequence"/>
</dbReference>
<feature type="domain" description="Aminoglycoside phosphotransferase" evidence="1">
    <location>
        <begin position="50"/>
        <end position="301"/>
    </location>
</feature>
<protein>
    <submittedName>
        <fullName evidence="2">Phosphotransferase</fullName>
    </submittedName>
</protein>
<dbReference type="EMBL" id="JBHSJD010000002">
    <property type="protein sequence ID" value="MFC5021133.1"/>
    <property type="molecule type" value="Genomic_DNA"/>
</dbReference>
<dbReference type="InterPro" id="IPR011009">
    <property type="entry name" value="Kinase-like_dom_sf"/>
</dbReference>
<dbReference type="Pfam" id="PF01636">
    <property type="entry name" value="APH"/>
    <property type="match status" value="1"/>
</dbReference>
<comment type="caution">
    <text evidence="2">The sequence shown here is derived from an EMBL/GenBank/DDBJ whole genome shotgun (WGS) entry which is preliminary data.</text>
</comment>
<gene>
    <name evidence="2" type="ORF">ACFPM3_03080</name>
</gene>
<dbReference type="Gene3D" id="3.90.1200.10">
    <property type="match status" value="1"/>
</dbReference>
<dbReference type="SUPFAM" id="SSF56112">
    <property type="entry name" value="Protein kinase-like (PK-like)"/>
    <property type="match status" value="1"/>
</dbReference>
<evidence type="ECO:0000313" key="3">
    <source>
        <dbReference type="Proteomes" id="UP001595829"/>
    </source>
</evidence>
<accession>A0ABV9XB33</accession>
<keyword evidence="3" id="KW-1185">Reference proteome</keyword>
<evidence type="ECO:0000259" key="1">
    <source>
        <dbReference type="Pfam" id="PF01636"/>
    </source>
</evidence>
<evidence type="ECO:0000313" key="2">
    <source>
        <dbReference type="EMBL" id="MFC5021133.1"/>
    </source>
</evidence>